<proteinExistence type="predicted"/>
<dbReference type="AlphaFoldDB" id="A0A835RPS0"/>
<protein>
    <submittedName>
        <fullName evidence="1">Uncharacterized protein</fullName>
    </submittedName>
</protein>
<accession>A0A835RPS0</accession>
<organism evidence="1 2">
    <name type="scientific">Vanilla planifolia</name>
    <name type="common">Vanilla</name>
    <dbReference type="NCBI Taxonomy" id="51239"/>
    <lineage>
        <taxon>Eukaryota</taxon>
        <taxon>Viridiplantae</taxon>
        <taxon>Streptophyta</taxon>
        <taxon>Embryophyta</taxon>
        <taxon>Tracheophyta</taxon>
        <taxon>Spermatophyta</taxon>
        <taxon>Magnoliopsida</taxon>
        <taxon>Liliopsida</taxon>
        <taxon>Asparagales</taxon>
        <taxon>Orchidaceae</taxon>
        <taxon>Vanilloideae</taxon>
        <taxon>Vanilleae</taxon>
        <taxon>Vanilla</taxon>
    </lineage>
</organism>
<dbReference type="OrthoDB" id="1871428at2759"/>
<dbReference type="Proteomes" id="UP000636800">
    <property type="component" value="Chromosome 1"/>
</dbReference>
<name>A0A835RPS0_VANPL</name>
<keyword evidence="2" id="KW-1185">Reference proteome</keyword>
<evidence type="ECO:0000313" key="2">
    <source>
        <dbReference type="Proteomes" id="UP000636800"/>
    </source>
</evidence>
<sequence>MGGKIHGKVSASILFGAADPKEGQTFEARKDNGKSEGISEDQRLPCDLITWFATPISVEDSSDGHSHSPQPFIPNKCLIPLYRRRHQVPTQMSNIKLISRLAPNAAQA</sequence>
<dbReference type="EMBL" id="JADCNL010000001">
    <property type="protein sequence ID" value="KAG0495649.1"/>
    <property type="molecule type" value="Genomic_DNA"/>
</dbReference>
<reference evidence="1 2" key="1">
    <citation type="journal article" date="2020" name="Nat. Food">
        <title>A phased Vanilla planifolia genome enables genetic improvement of flavour and production.</title>
        <authorList>
            <person name="Hasing T."/>
            <person name="Tang H."/>
            <person name="Brym M."/>
            <person name="Khazi F."/>
            <person name="Huang T."/>
            <person name="Chambers A.H."/>
        </authorList>
    </citation>
    <scope>NUCLEOTIDE SEQUENCE [LARGE SCALE GENOMIC DNA]</scope>
    <source>
        <tissue evidence="1">Leaf</tissue>
    </source>
</reference>
<gene>
    <name evidence="1" type="ORF">HPP92_000340</name>
</gene>
<comment type="caution">
    <text evidence="1">The sequence shown here is derived from an EMBL/GenBank/DDBJ whole genome shotgun (WGS) entry which is preliminary data.</text>
</comment>
<evidence type="ECO:0000313" key="1">
    <source>
        <dbReference type="EMBL" id="KAG0495649.1"/>
    </source>
</evidence>